<evidence type="ECO:0000256" key="2">
    <source>
        <dbReference type="SAM" id="SignalP"/>
    </source>
</evidence>
<gene>
    <name evidence="3" type="ORF">CNX65_05020</name>
</gene>
<dbReference type="RefSeq" id="WP_096491717.1">
    <property type="nucleotide sequence ID" value="NZ_CP023445.1"/>
</dbReference>
<feature type="transmembrane region" description="Helical" evidence="1">
    <location>
        <begin position="225"/>
        <end position="247"/>
    </location>
</feature>
<feature type="chain" id="PRO_5012583960" description="Secreted protein" evidence="2">
    <location>
        <begin position="35"/>
        <end position="262"/>
    </location>
</feature>
<protein>
    <recommendedName>
        <fullName evidence="5">Secreted protein</fullName>
    </recommendedName>
</protein>
<evidence type="ECO:0008006" key="5">
    <source>
        <dbReference type="Google" id="ProtNLM"/>
    </source>
</evidence>
<keyword evidence="4" id="KW-1185">Reference proteome</keyword>
<evidence type="ECO:0000313" key="4">
    <source>
        <dbReference type="Proteomes" id="UP000218505"/>
    </source>
</evidence>
<evidence type="ECO:0000313" key="3">
    <source>
        <dbReference type="EMBL" id="ATE52725.1"/>
    </source>
</evidence>
<keyword evidence="1" id="KW-1133">Transmembrane helix</keyword>
<dbReference type="EMBL" id="CP023445">
    <property type="protein sequence ID" value="ATE52725.1"/>
    <property type="molecule type" value="Genomic_DNA"/>
</dbReference>
<reference evidence="3" key="1">
    <citation type="submission" date="2017-09" db="EMBL/GenBank/DDBJ databases">
        <title>Complete Genome Sequence of ansamitocin-producing Bacterium Actinosynnema pretiosum X47.</title>
        <authorList>
            <person name="Cao G."/>
            <person name="Zong G."/>
            <person name="Zhong C."/>
            <person name="Fu J."/>
        </authorList>
    </citation>
    <scope>NUCLEOTIDE SEQUENCE [LARGE SCALE GENOMIC DNA]</scope>
    <source>
        <strain evidence="3">X47</strain>
    </source>
</reference>
<proteinExistence type="predicted"/>
<accession>A0A290Z174</accession>
<dbReference type="NCBIfam" id="NF040603">
    <property type="entry name" value="choice_anch_P"/>
    <property type="match status" value="1"/>
</dbReference>
<name>A0A290Z174_9PSEU</name>
<organism evidence="3 4">
    <name type="scientific">Actinosynnema pretiosum</name>
    <dbReference type="NCBI Taxonomy" id="42197"/>
    <lineage>
        <taxon>Bacteria</taxon>
        <taxon>Bacillati</taxon>
        <taxon>Actinomycetota</taxon>
        <taxon>Actinomycetes</taxon>
        <taxon>Pseudonocardiales</taxon>
        <taxon>Pseudonocardiaceae</taxon>
        <taxon>Actinosynnema</taxon>
    </lineage>
</organism>
<keyword evidence="1" id="KW-0472">Membrane</keyword>
<evidence type="ECO:0000256" key="1">
    <source>
        <dbReference type="SAM" id="Phobius"/>
    </source>
</evidence>
<dbReference type="Proteomes" id="UP000218505">
    <property type="component" value="Chromosome"/>
</dbReference>
<keyword evidence="2" id="KW-0732">Signal</keyword>
<dbReference type="AlphaFoldDB" id="A0A290Z174"/>
<feature type="signal peptide" evidence="2">
    <location>
        <begin position="1"/>
        <end position="34"/>
    </location>
</feature>
<dbReference type="KEGG" id="apre:CNX65_05020"/>
<sequence>MRVRTPRHRVPRPSGLAGLVAVAALLISATPAWAEAGDASAFGVRLDLSLLGSRATSVGPFAAAHSEDGPLTSTFKTVDVPGALSTGLLSTDSARDERSGGLAARASVVDVRVDLLAALTGSWSAEAVEAECSSTQDGLTGSARLVGLSAGTLQTPAAEPAPNTTVDVGALGVTVAELVLNEQVRNDDGSLTVTALRLRLLDGVVGSLGSGDLVISSTTCGAAALPVPLASGAGLWIGVGALALVVLPASYAAGRRRAPEVV</sequence>
<keyword evidence="1" id="KW-0812">Transmembrane</keyword>